<dbReference type="AlphaFoldDB" id="A0AAX2J5P4"/>
<organism evidence="2 3">
    <name type="scientific">Kingella kingae</name>
    <dbReference type="NCBI Taxonomy" id="504"/>
    <lineage>
        <taxon>Bacteria</taxon>
        <taxon>Pseudomonadati</taxon>
        <taxon>Pseudomonadota</taxon>
        <taxon>Betaproteobacteria</taxon>
        <taxon>Neisseriales</taxon>
        <taxon>Neisseriaceae</taxon>
        <taxon>Kingella</taxon>
    </lineage>
</organism>
<dbReference type="KEGG" id="kki:KKKWG1_1512"/>
<dbReference type="Pfam" id="PF09951">
    <property type="entry name" value="Imm33"/>
    <property type="match status" value="1"/>
</dbReference>
<dbReference type="EMBL" id="LS483426">
    <property type="protein sequence ID" value="SQH25333.1"/>
    <property type="molecule type" value="Genomic_DNA"/>
</dbReference>
<evidence type="ECO:0000259" key="1">
    <source>
        <dbReference type="Pfam" id="PF09951"/>
    </source>
</evidence>
<protein>
    <submittedName>
        <fullName evidence="2">Protein of uncharacterized function (DUF2185)</fullName>
    </submittedName>
</protein>
<feature type="domain" description="Immunity protein Imm33" evidence="1">
    <location>
        <begin position="17"/>
        <end position="99"/>
    </location>
</feature>
<dbReference type="PANTHER" id="PTHR38743">
    <property type="entry name" value="SIMILAR TO GLYOXYLASE I FAMILY PROTEIN"/>
    <property type="match status" value="1"/>
</dbReference>
<evidence type="ECO:0000313" key="3">
    <source>
        <dbReference type="Proteomes" id="UP000248598"/>
    </source>
</evidence>
<dbReference type="RefSeq" id="WP_003786818.1">
    <property type="nucleotide sequence ID" value="NZ_CP050136.1"/>
</dbReference>
<name>A0AAX2J5P4_KINKI</name>
<accession>A0AAX2J5P4</accession>
<reference evidence="2 3" key="1">
    <citation type="submission" date="2018-06" db="EMBL/GenBank/DDBJ databases">
        <authorList>
            <consortium name="Pathogen Informatics"/>
            <person name="Doyle S."/>
        </authorList>
    </citation>
    <scope>NUCLEOTIDE SEQUENCE [LARGE SCALE GENOMIC DNA]</scope>
    <source>
        <strain evidence="2 3">NCTC10529</strain>
    </source>
</reference>
<dbReference type="Proteomes" id="UP000248598">
    <property type="component" value="Chromosome 1"/>
</dbReference>
<proteinExistence type="predicted"/>
<evidence type="ECO:0000313" key="2">
    <source>
        <dbReference type="EMBL" id="SQH25333.1"/>
    </source>
</evidence>
<dbReference type="PANTHER" id="PTHR38743:SF2">
    <property type="entry name" value="DUF2185 DOMAIN-CONTAINING PROTEIN"/>
    <property type="match status" value="1"/>
</dbReference>
<gene>
    <name evidence="2" type="ORF">NCTC10529_01530</name>
</gene>
<dbReference type="InterPro" id="IPR018689">
    <property type="entry name" value="Imm33_dom"/>
</dbReference>
<sequence>MNNPFARALSAALSLAIVSRQVSDQGEPIGFLYHEQADFPNDSGWRLFSGQESDEYANNPDNFQVLPLSEILDENPEIAPLMQQSFGAWEWDDNTEQFTAVSDWQPKE</sequence>
<dbReference type="GeneID" id="93262808"/>